<dbReference type="AlphaFoldDB" id="A0A1N7I4Y6"/>
<keyword evidence="1 4" id="KW-0663">Pyridoxal phosphate</keyword>
<dbReference type="Proteomes" id="UP000186373">
    <property type="component" value="Unassembled WGS sequence"/>
</dbReference>
<feature type="active site" description="Proton acceptor" evidence="3">
    <location>
        <position position="211"/>
    </location>
</feature>
<gene>
    <name evidence="6" type="ORF">SAMN05421639_10267</name>
</gene>
<accession>A0A1N7I4Y6</accession>
<proteinExistence type="inferred from homology"/>
<dbReference type="GO" id="GO:0000271">
    <property type="term" value="P:polysaccharide biosynthetic process"/>
    <property type="evidence" value="ECO:0007669"/>
    <property type="project" value="TreeGrafter"/>
</dbReference>
<dbReference type="Gene3D" id="3.90.1150.10">
    <property type="entry name" value="Aspartate Aminotransferase, domain 1"/>
    <property type="match status" value="1"/>
</dbReference>
<dbReference type="InterPro" id="IPR015422">
    <property type="entry name" value="PyrdxlP-dep_Trfase_small"/>
</dbReference>
<comment type="similarity">
    <text evidence="2 5">Belongs to the DegT/DnrJ/EryC1 family.</text>
</comment>
<evidence type="ECO:0000313" key="7">
    <source>
        <dbReference type="Proteomes" id="UP000186373"/>
    </source>
</evidence>
<evidence type="ECO:0000256" key="1">
    <source>
        <dbReference type="ARBA" id="ARBA00022898"/>
    </source>
</evidence>
<dbReference type="SUPFAM" id="SSF53383">
    <property type="entry name" value="PLP-dependent transferases"/>
    <property type="match status" value="1"/>
</dbReference>
<evidence type="ECO:0000256" key="2">
    <source>
        <dbReference type="ARBA" id="ARBA00037999"/>
    </source>
</evidence>
<evidence type="ECO:0000256" key="3">
    <source>
        <dbReference type="PIRSR" id="PIRSR000390-1"/>
    </source>
</evidence>
<organism evidence="6 7">
    <name type="scientific">Chryseobacterium shigense</name>
    <dbReference type="NCBI Taxonomy" id="297244"/>
    <lineage>
        <taxon>Bacteria</taxon>
        <taxon>Pseudomonadati</taxon>
        <taxon>Bacteroidota</taxon>
        <taxon>Flavobacteriia</taxon>
        <taxon>Flavobacteriales</taxon>
        <taxon>Weeksellaceae</taxon>
        <taxon>Chryseobacterium group</taxon>
        <taxon>Chryseobacterium</taxon>
    </lineage>
</organism>
<dbReference type="GO" id="GO:0008483">
    <property type="term" value="F:transaminase activity"/>
    <property type="evidence" value="ECO:0007669"/>
    <property type="project" value="TreeGrafter"/>
</dbReference>
<dbReference type="PANTHER" id="PTHR30244:SF42">
    <property type="entry name" value="UDP-2-ACETAMIDO-2-DEOXY-3-OXO-D-GLUCURONATE AMINOTRANSFERASE"/>
    <property type="match status" value="1"/>
</dbReference>
<dbReference type="InterPro" id="IPR015424">
    <property type="entry name" value="PyrdxlP-dep_Trfase"/>
</dbReference>
<feature type="modified residue" description="N6-(pyridoxal phosphate)lysine" evidence="4">
    <location>
        <position position="211"/>
    </location>
</feature>
<name>A0A1N7I4Y6_9FLAO</name>
<dbReference type="EMBL" id="FTNY01000002">
    <property type="protein sequence ID" value="SIS32116.1"/>
    <property type="molecule type" value="Genomic_DNA"/>
</dbReference>
<dbReference type="FunFam" id="3.40.640.10:FF:000089">
    <property type="entry name" value="Aminotransferase, DegT/DnrJ/EryC1/StrS family"/>
    <property type="match status" value="1"/>
</dbReference>
<dbReference type="CDD" id="cd00616">
    <property type="entry name" value="AHBA_syn"/>
    <property type="match status" value="1"/>
</dbReference>
<keyword evidence="7" id="KW-1185">Reference proteome</keyword>
<dbReference type="InterPro" id="IPR015421">
    <property type="entry name" value="PyrdxlP-dep_Trfase_major"/>
</dbReference>
<dbReference type="Gene3D" id="3.40.640.10">
    <property type="entry name" value="Type I PLP-dependent aspartate aminotransferase-like (Major domain)"/>
    <property type="match status" value="1"/>
</dbReference>
<evidence type="ECO:0000256" key="5">
    <source>
        <dbReference type="RuleBase" id="RU004508"/>
    </source>
</evidence>
<protein>
    <submittedName>
        <fullName evidence="6">dTDP-4-amino-4,6-dideoxygalactose transaminase</fullName>
    </submittedName>
</protein>
<evidence type="ECO:0000256" key="4">
    <source>
        <dbReference type="PIRSR" id="PIRSR000390-2"/>
    </source>
</evidence>
<dbReference type="InterPro" id="IPR000653">
    <property type="entry name" value="DegT/StrS_aminotransferase"/>
</dbReference>
<sequence>MNKIFERILNSLFLHKYLFMKKIQMVDLQSQYYKIKNDVDNAVLNVMDSAAFINGPEVKSFQNELESYLDVKHVIPCANGTDALQIALMALDLQEGDEVITADFTFAATVEVIHLLKLKSVLVDVDYDTFTISPEEIRKAITPKTKAIIPVHIFGQCANMEEILKIAEEHNLYVIEDNAQAIGAEYTFADGTQKYAGTMATVGTTSFFPSKNLGCYGDGGAIFTNNDELAHRLRGIVNHGMYERYYHDEVGVNSRLDSIQAAVLRKKLPHLDSYNEARRKAADYYDEAFAGIADILTPQRSENSTHVFHQYTLRVINGKRNELQKFLTEKDIPAMIYYPVALRKQKAYYQESNDADFVNTDKLLDQVISLPMHTELDEEQLKYITDAVIEFMK</sequence>
<dbReference type="GO" id="GO:0030170">
    <property type="term" value="F:pyridoxal phosphate binding"/>
    <property type="evidence" value="ECO:0007669"/>
    <property type="project" value="UniProtKB-ARBA"/>
</dbReference>
<dbReference type="PIRSF" id="PIRSF000390">
    <property type="entry name" value="PLP_StrS"/>
    <property type="match status" value="1"/>
</dbReference>
<reference evidence="7" key="1">
    <citation type="submission" date="2017-01" db="EMBL/GenBank/DDBJ databases">
        <authorList>
            <person name="Varghese N."/>
            <person name="Submissions S."/>
        </authorList>
    </citation>
    <scope>NUCLEOTIDE SEQUENCE [LARGE SCALE GENOMIC DNA]</scope>
    <source>
        <strain evidence="7">DSM 17126</strain>
    </source>
</reference>
<evidence type="ECO:0000313" key="6">
    <source>
        <dbReference type="EMBL" id="SIS32116.1"/>
    </source>
</evidence>
<dbReference type="Pfam" id="PF01041">
    <property type="entry name" value="DegT_DnrJ_EryC1"/>
    <property type="match status" value="1"/>
</dbReference>
<dbReference type="PANTHER" id="PTHR30244">
    <property type="entry name" value="TRANSAMINASE"/>
    <property type="match status" value="1"/>
</dbReference>